<evidence type="ECO:0000313" key="3">
    <source>
        <dbReference type="Proteomes" id="UP001153269"/>
    </source>
</evidence>
<feature type="compositionally biased region" description="Basic and acidic residues" evidence="1">
    <location>
        <begin position="35"/>
        <end position="47"/>
    </location>
</feature>
<dbReference type="AlphaFoldDB" id="A0A9N7YSH8"/>
<reference evidence="2" key="1">
    <citation type="submission" date="2020-03" db="EMBL/GenBank/DDBJ databases">
        <authorList>
            <person name="Weist P."/>
        </authorList>
    </citation>
    <scope>NUCLEOTIDE SEQUENCE</scope>
</reference>
<gene>
    <name evidence="2" type="ORF">PLEPLA_LOCUS23939</name>
</gene>
<accession>A0A9N7YSH8</accession>
<evidence type="ECO:0000313" key="2">
    <source>
        <dbReference type="EMBL" id="CAB1435908.1"/>
    </source>
</evidence>
<proteinExistence type="predicted"/>
<dbReference type="EMBL" id="CADEAL010001827">
    <property type="protein sequence ID" value="CAB1435908.1"/>
    <property type="molecule type" value="Genomic_DNA"/>
</dbReference>
<sequence>MISRECRALWPTVEGDYTLRVVGNGIKAQSGKPRGQGEGRRPCDKSNHRQTQTHQSVSVTAAGAVSGLFHCRSSSSSSSRFANLFLWFPEWRTEGQVISLELELAPPPTNSHHLWGVRTHQSVS</sequence>
<comment type="caution">
    <text evidence="2">The sequence shown here is derived from an EMBL/GenBank/DDBJ whole genome shotgun (WGS) entry which is preliminary data.</text>
</comment>
<organism evidence="2 3">
    <name type="scientific">Pleuronectes platessa</name>
    <name type="common">European plaice</name>
    <dbReference type="NCBI Taxonomy" id="8262"/>
    <lineage>
        <taxon>Eukaryota</taxon>
        <taxon>Metazoa</taxon>
        <taxon>Chordata</taxon>
        <taxon>Craniata</taxon>
        <taxon>Vertebrata</taxon>
        <taxon>Euteleostomi</taxon>
        <taxon>Actinopterygii</taxon>
        <taxon>Neopterygii</taxon>
        <taxon>Teleostei</taxon>
        <taxon>Neoteleostei</taxon>
        <taxon>Acanthomorphata</taxon>
        <taxon>Carangaria</taxon>
        <taxon>Pleuronectiformes</taxon>
        <taxon>Pleuronectoidei</taxon>
        <taxon>Pleuronectidae</taxon>
        <taxon>Pleuronectes</taxon>
    </lineage>
</organism>
<keyword evidence="3" id="KW-1185">Reference proteome</keyword>
<name>A0A9N7YSH8_PLEPL</name>
<feature type="region of interest" description="Disordered" evidence="1">
    <location>
        <begin position="25"/>
        <end position="57"/>
    </location>
</feature>
<protein>
    <submittedName>
        <fullName evidence="2">Uncharacterized protein</fullName>
    </submittedName>
</protein>
<dbReference type="Proteomes" id="UP001153269">
    <property type="component" value="Unassembled WGS sequence"/>
</dbReference>
<evidence type="ECO:0000256" key="1">
    <source>
        <dbReference type="SAM" id="MobiDB-lite"/>
    </source>
</evidence>